<dbReference type="AlphaFoldDB" id="A0A1H0ZYI3"/>
<organism evidence="2 3">
    <name type="scientific">Thermostaphylospora chromogena</name>
    <dbReference type="NCBI Taxonomy" id="35622"/>
    <lineage>
        <taxon>Bacteria</taxon>
        <taxon>Bacillati</taxon>
        <taxon>Actinomycetota</taxon>
        <taxon>Actinomycetes</taxon>
        <taxon>Streptosporangiales</taxon>
        <taxon>Thermomonosporaceae</taxon>
        <taxon>Thermostaphylospora</taxon>
    </lineage>
</organism>
<name>A0A1H0ZYI3_9ACTN</name>
<dbReference type="Proteomes" id="UP000217103">
    <property type="component" value="Unassembled WGS sequence"/>
</dbReference>
<evidence type="ECO:0000313" key="3">
    <source>
        <dbReference type="Proteomes" id="UP000217103"/>
    </source>
</evidence>
<evidence type="ECO:0000256" key="1">
    <source>
        <dbReference type="SAM" id="SignalP"/>
    </source>
</evidence>
<keyword evidence="1" id="KW-0732">Signal</keyword>
<proteinExistence type="predicted"/>
<feature type="signal peptide" evidence="1">
    <location>
        <begin position="1"/>
        <end position="28"/>
    </location>
</feature>
<accession>A0A1H0ZYI3</accession>
<keyword evidence="3" id="KW-1185">Reference proteome</keyword>
<dbReference type="OrthoDB" id="3806195at2"/>
<dbReference type="EMBL" id="FNKK01000002">
    <property type="protein sequence ID" value="SDQ32311.1"/>
    <property type="molecule type" value="Genomic_DNA"/>
</dbReference>
<evidence type="ECO:0000313" key="2">
    <source>
        <dbReference type="EMBL" id="SDQ32311.1"/>
    </source>
</evidence>
<gene>
    <name evidence="2" type="ORF">SAMN04489764_0209</name>
</gene>
<sequence>MSLKAVLRFCAALLLTTGFVSVTTPAQAAVPEAWGFAYVDMTATPPVARQAGSWPSGFGVAVGTGTSPGEVRVAFPQIAVPGGVVHVTAVSPGPEWCMVKSWGPVGPDVVVTVRCHRFPGDPALVPFTVVFQRSGEVFSGPGMLGYVVYDDGSVTSSFNSRGSANTVTRVSTGSWRVTLPDLGASSPGGNIQVTALHPGLPARCKVGGWSPSLYAQEINVLCFVANTPSDTGWTLTYHHERAITGVPRETTPWRQFAYTFDTNPTNPLYAPTPPGINHNSMTATNVIREATPPFRKTTFPLVGGTPDNVQVTAFGTDPAYCKPGALWTLTGTSYLEVSIDPVICYLALSPTLSGSFVTYVSAP</sequence>
<protein>
    <submittedName>
        <fullName evidence="2">Uncharacterized protein</fullName>
    </submittedName>
</protein>
<feature type="chain" id="PRO_5011736450" evidence="1">
    <location>
        <begin position="29"/>
        <end position="363"/>
    </location>
</feature>
<dbReference type="STRING" id="35622.SAMN04489764_0209"/>
<reference evidence="2 3" key="1">
    <citation type="submission" date="2016-10" db="EMBL/GenBank/DDBJ databases">
        <authorList>
            <person name="de Groot N.N."/>
        </authorList>
    </citation>
    <scope>NUCLEOTIDE SEQUENCE [LARGE SCALE GENOMIC DNA]</scope>
    <source>
        <strain evidence="2 3">DSM 43794</strain>
    </source>
</reference>
<dbReference type="RefSeq" id="WP_093256926.1">
    <property type="nucleotide sequence ID" value="NZ_FNKK01000002.1"/>
</dbReference>